<dbReference type="InParanoid" id="A7EKM4"/>
<sequence length="224" mass="25042">MILDERDKTRQDTLSISGDLESVHMLQGSYRQFGNRVSVALLGAVVDRSLLILSLPLLGVSDVQRVKLGSGWAEFGFWYIGIETKLGKIRLTDSYSFWGEVIQVKLQVPRKFKNLPSCFAAADEPPLATLGVNVSPDRLIYEHLISDQHLTTDRKILGYGKTTAPLLRLSSGTWTSYLKMQWLNAQSLLHIDDSNEGCVQTVECTPFPPENHNEICCLLTATFI</sequence>
<accession>A7EKM4</accession>
<proteinExistence type="predicted"/>
<dbReference type="AlphaFoldDB" id="A7EKM4"/>
<dbReference type="GeneID" id="5489421"/>
<evidence type="ECO:0000313" key="1">
    <source>
        <dbReference type="EMBL" id="EDO03390.1"/>
    </source>
</evidence>
<protein>
    <submittedName>
        <fullName evidence="1">Uncharacterized protein</fullName>
    </submittedName>
</protein>
<dbReference type="Proteomes" id="UP000001312">
    <property type="component" value="Unassembled WGS sequence"/>
</dbReference>
<reference evidence="2" key="1">
    <citation type="journal article" date="2011" name="PLoS Genet.">
        <title>Genomic analysis of the necrotrophic fungal pathogens Sclerotinia sclerotiorum and Botrytis cinerea.</title>
        <authorList>
            <person name="Amselem J."/>
            <person name="Cuomo C.A."/>
            <person name="van Kan J.A."/>
            <person name="Viaud M."/>
            <person name="Benito E.P."/>
            <person name="Couloux A."/>
            <person name="Coutinho P.M."/>
            <person name="de Vries R.P."/>
            <person name="Dyer P.S."/>
            <person name="Fillinger S."/>
            <person name="Fournier E."/>
            <person name="Gout L."/>
            <person name="Hahn M."/>
            <person name="Kohn L."/>
            <person name="Lapalu N."/>
            <person name="Plummer K.M."/>
            <person name="Pradier J.M."/>
            <person name="Quevillon E."/>
            <person name="Sharon A."/>
            <person name="Simon A."/>
            <person name="ten Have A."/>
            <person name="Tudzynski B."/>
            <person name="Tudzynski P."/>
            <person name="Wincker P."/>
            <person name="Andrew M."/>
            <person name="Anthouard V."/>
            <person name="Beever R.E."/>
            <person name="Beffa R."/>
            <person name="Benoit I."/>
            <person name="Bouzid O."/>
            <person name="Brault B."/>
            <person name="Chen Z."/>
            <person name="Choquer M."/>
            <person name="Collemare J."/>
            <person name="Cotton P."/>
            <person name="Danchin E.G."/>
            <person name="Da Silva C."/>
            <person name="Gautier A."/>
            <person name="Giraud C."/>
            <person name="Giraud T."/>
            <person name="Gonzalez C."/>
            <person name="Grossetete S."/>
            <person name="Guldener U."/>
            <person name="Henrissat B."/>
            <person name="Howlett B.J."/>
            <person name="Kodira C."/>
            <person name="Kretschmer M."/>
            <person name="Lappartient A."/>
            <person name="Leroch M."/>
            <person name="Levis C."/>
            <person name="Mauceli E."/>
            <person name="Neuveglise C."/>
            <person name="Oeser B."/>
            <person name="Pearson M."/>
            <person name="Poulain J."/>
            <person name="Poussereau N."/>
            <person name="Quesneville H."/>
            <person name="Rascle C."/>
            <person name="Schumacher J."/>
            <person name="Segurens B."/>
            <person name="Sexton A."/>
            <person name="Silva E."/>
            <person name="Sirven C."/>
            <person name="Soanes D.M."/>
            <person name="Talbot N.J."/>
            <person name="Templeton M."/>
            <person name="Yandava C."/>
            <person name="Yarden O."/>
            <person name="Zeng Q."/>
            <person name="Rollins J.A."/>
            <person name="Lebrun M.H."/>
            <person name="Dickman M."/>
        </authorList>
    </citation>
    <scope>NUCLEOTIDE SEQUENCE [LARGE SCALE GENOMIC DNA]</scope>
    <source>
        <strain evidence="2">ATCC 18683 / 1980 / Ss-1</strain>
    </source>
</reference>
<dbReference type="KEGG" id="ssl:SS1G_05871"/>
<dbReference type="HOGENOM" id="CLU_1235688_0_0_1"/>
<evidence type="ECO:0000313" key="2">
    <source>
        <dbReference type="Proteomes" id="UP000001312"/>
    </source>
</evidence>
<name>A7EKM4_SCLS1</name>
<keyword evidence="2" id="KW-1185">Reference proteome</keyword>
<dbReference type="RefSeq" id="XP_001592949.1">
    <property type="nucleotide sequence ID" value="XM_001592899.1"/>
</dbReference>
<gene>
    <name evidence="1" type="ORF">SS1G_05871</name>
</gene>
<dbReference type="EMBL" id="CH476627">
    <property type="protein sequence ID" value="EDO03390.1"/>
    <property type="molecule type" value="Genomic_DNA"/>
</dbReference>
<organism evidence="1 2">
    <name type="scientific">Sclerotinia sclerotiorum (strain ATCC 18683 / 1980 / Ss-1)</name>
    <name type="common">White mold</name>
    <name type="synonym">Whetzelinia sclerotiorum</name>
    <dbReference type="NCBI Taxonomy" id="665079"/>
    <lineage>
        <taxon>Eukaryota</taxon>
        <taxon>Fungi</taxon>
        <taxon>Dikarya</taxon>
        <taxon>Ascomycota</taxon>
        <taxon>Pezizomycotina</taxon>
        <taxon>Leotiomycetes</taxon>
        <taxon>Helotiales</taxon>
        <taxon>Sclerotiniaceae</taxon>
        <taxon>Sclerotinia</taxon>
    </lineage>
</organism>